<accession>A0A7X3C4A3</accession>
<evidence type="ECO:0000256" key="2">
    <source>
        <dbReference type="SAM" id="MobiDB-lite"/>
    </source>
</evidence>
<feature type="chain" id="PRO_5030535657" evidence="3">
    <location>
        <begin position="28"/>
        <end position="1146"/>
    </location>
</feature>
<proteinExistence type="predicted"/>
<dbReference type="Pfam" id="PF19258">
    <property type="entry name" value="KxYKxGKxW_sig"/>
    <property type="match status" value="1"/>
</dbReference>
<evidence type="ECO:0000256" key="3">
    <source>
        <dbReference type="SAM" id="SignalP"/>
    </source>
</evidence>
<evidence type="ECO:0000256" key="1">
    <source>
        <dbReference type="ARBA" id="ARBA00022729"/>
    </source>
</evidence>
<feature type="signal peptide" evidence="3">
    <location>
        <begin position="1"/>
        <end position="27"/>
    </location>
</feature>
<feature type="compositionally biased region" description="Low complexity" evidence="2">
    <location>
        <begin position="136"/>
        <end position="165"/>
    </location>
</feature>
<gene>
    <name evidence="4" type="ORF">GM612_12030</name>
</gene>
<feature type="compositionally biased region" description="Polar residues" evidence="2">
    <location>
        <begin position="117"/>
        <end position="126"/>
    </location>
</feature>
<dbReference type="Proteomes" id="UP000466388">
    <property type="component" value="Unassembled WGS sequence"/>
</dbReference>
<feature type="non-terminal residue" evidence="4">
    <location>
        <position position="1146"/>
    </location>
</feature>
<organism evidence="4 5">
    <name type="scientific">Secundilactobacillus folii</name>
    <dbReference type="NCBI Taxonomy" id="2678357"/>
    <lineage>
        <taxon>Bacteria</taxon>
        <taxon>Bacillati</taxon>
        <taxon>Bacillota</taxon>
        <taxon>Bacilli</taxon>
        <taxon>Lactobacillales</taxon>
        <taxon>Lactobacillaceae</taxon>
        <taxon>Secundilactobacillus</taxon>
    </lineage>
</organism>
<feature type="compositionally biased region" description="Low complexity" evidence="2">
    <location>
        <begin position="41"/>
        <end position="116"/>
    </location>
</feature>
<feature type="region of interest" description="Disordered" evidence="2">
    <location>
        <begin position="32"/>
        <end position="165"/>
    </location>
</feature>
<sequence>MYKAKKLWLFAGMFLLASLGVGTSAKADTTSANVQSPAEQSSSSTTSTDSALSSSKVALKSSTSEDSTAPSSAASNATATTATSKATSQAPSAASSTATGSVASSSDQSQASTASTKISDSPSTSAVKAGDDISVPSTTNGSTSSAAVTSGLASGATSSSSAANQGNASSAASAALPSAALPTAALNTNGKIAVYSQQLVDPTLDELNLAKAAVASLYLKNGTPVEVDAIGAGTSLPVGDPTNANYQAGYQAAYNDIKNHKGLASTKGVGNVIGGIPVLGVDYTLLNNLYGLGKVYEAGRIANGADTSKDIHYTVDNLNQNDTNTNIPTTTTNTPYNIDISNPDSWWIDSKNDGISTSGSFWGIGGTTTNLQKDTQFQAGYQAFIKQWAQALDDFYTDLGASLKTNGDAYANAIPYQSGVNPGKTIPLKIWEPLQGYNITGHTLDKISLAGGGHILDLYNNAATSALNSIKSQVTDSSALNAIQQNLNDLVHVWNFYIPLFQPLIQSYLEKAIMSNPVSLSGQNGFDVQFLNDGTTFADITFKIMAGFSYGGATIGVGSNVKFPQEIFSEFVTQIYPAIRNVIEHVDYEAAIDGENDFFNDYLNKNNAISRQGNQLVTSDSVNTSNKINFDKDQAAGNSTLLSHDGFYQTADTYLGKIKQAAFNAAISGQGDDASQFLLNSSNTNGQTIVKDKNGNIYQDYSKNLGDTNAMIQATYDAEYQAVKQAIVDYQAGVKHNYKVTYTTYADGSYSYVWNQVAGSDGTFTWTNPASVDDTKGWYKGVIGSATSYTDGQSGTNANKYASYDIIVADYNNMWNYLDSQKTVTPATVVATVHYVYTDPQTSQAYNVGDAYGVGVDGTNVTVTLTPPAGYSLVNSSVKTWTTTLNAKIANETTVAVTPIIYTSSNPGTLPGTSIEYLSGTANVTTKATDATGKVVENDGPTAVAITRTAHVDPASKQVVYSTWQTANGQSIIAAKLDDAQLQALGGANSVPVVSTTITTKSSQQDQTTYPNGVLNTLSGNVDITGAALGNGRVTNAVKNSSGNDNEYLGQTPEEIFDITRNITFTQSAQDVSVNFIDKDSGAVIKSAQIINAKDNHLAVGQQFTIDPNAYPVSGYTYVGYGVVTNPTTGNPTLTLSGTAANLINL</sequence>
<dbReference type="EMBL" id="WNJO01000027">
    <property type="protein sequence ID" value="MTV83341.1"/>
    <property type="molecule type" value="Genomic_DNA"/>
</dbReference>
<evidence type="ECO:0000313" key="4">
    <source>
        <dbReference type="EMBL" id="MTV83341.1"/>
    </source>
</evidence>
<keyword evidence="5" id="KW-1185">Reference proteome</keyword>
<keyword evidence="1 3" id="KW-0732">Signal</keyword>
<reference evidence="4 5" key="1">
    <citation type="submission" date="2019-11" db="EMBL/GenBank/DDBJ databases">
        <title>Lactobacillus sp. nov. CRM56-3, isolated from fermented tea leaves.</title>
        <authorList>
            <person name="Phuengjayaem S."/>
            <person name="Tanasupawat S."/>
        </authorList>
    </citation>
    <scope>NUCLEOTIDE SEQUENCE [LARGE SCALE GENOMIC DNA]</scope>
    <source>
        <strain evidence="4 5">CRM56-3</strain>
    </source>
</reference>
<protein>
    <submittedName>
        <fullName evidence="4">Uncharacterized protein</fullName>
    </submittedName>
</protein>
<comment type="caution">
    <text evidence="4">The sequence shown here is derived from an EMBL/GenBank/DDBJ whole genome shotgun (WGS) entry which is preliminary data.</text>
</comment>
<name>A0A7X3C4A3_9LACO</name>
<dbReference type="AlphaFoldDB" id="A0A7X3C4A3"/>
<dbReference type="InterPro" id="IPR022263">
    <property type="entry name" value="KxYKxGKxW"/>
</dbReference>
<dbReference type="NCBIfam" id="TIGR03715">
    <property type="entry name" value="KxYKxGKxW"/>
    <property type="match status" value="1"/>
</dbReference>
<evidence type="ECO:0000313" key="5">
    <source>
        <dbReference type="Proteomes" id="UP000466388"/>
    </source>
</evidence>
<dbReference type="RefSeq" id="WP_173021284.1">
    <property type="nucleotide sequence ID" value="NZ_WNJO01000027.1"/>
</dbReference>